<dbReference type="Gene3D" id="1.20.120.160">
    <property type="entry name" value="HPT domain"/>
    <property type="match status" value="1"/>
</dbReference>
<dbReference type="GO" id="GO:0000160">
    <property type="term" value="P:phosphorelay signal transduction system"/>
    <property type="evidence" value="ECO:0007669"/>
    <property type="project" value="InterPro"/>
</dbReference>
<organism evidence="1 2">
    <name type="scientific">Neptunicoccus cionae</name>
    <dbReference type="NCBI Taxonomy" id="2035344"/>
    <lineage>
        <taxon>Bacteria</taxon>
        <taxon>Pseudomonadati</taxon>
        <taxon>Pseudomonadota</taxon>
        <taxon>Alphaproteobacteria</taxon>
        <taxon>Rhodobacterales</taxon>
        <taxon>Paracoccaceae</taxon>
        <taxon>Neptunicoccus</taxon>
    </lineage>
</organism>
<proteinExistence type="predicted"/>
<keyword evidence="2" id="KW-1185">Reference proteome</keyword>
<evidence type="ECO:0008006" key="3">
    <source>
        <dbReference type="Google" id="ProtNLM"/>
    </source>
</evidence>
<reference evidence="1" key="2">
    <citation type="submission" date="2020-09" db="EMBL/GenBank/DDBJ databases">
        <authorList>
            <person name="Sun Q."/>
            <person name="Zhou Y."/>
        </authorList>
    </citation>
    <scope>NUCLEOTIDE SEQUENCE</scope>
    <source>
        <strain evidence="1">CGMCC 1.15880</strain>
    </source>
</reference>
<dbReference type="RefSeq" id="WP_188677686.1">
    <property type="nucleotide sequence ID" value="NZ_BMKA01000005.1"/>
</dbReference>
<evidence type="ECO:0000313" key="1">
    <source>
        <dbReference type="EMBL" id="GGA28512.1"/>
    </source>
</evidence>
<evidence type="ECO:0000313" key="2">
    <source>
        <dbReference type="Proteomes" id="UP000628017"/>
    </source>
</evidence>
<name>A0A916R285_9RHOB</name>
<protein>
    <recommendedName>
        <fullName evidence="3">HPt domain-containing protein</fullName>
    </recommendedName>
</protein>
<gene>
    <name evidence="1" type="ORF">GCM10011498_32030</name>
</gene>
<dbReference type="Proteomes" id="UP000628017">
    <property type="component" value="Unassembled WGS sequence"/>
</dbReference>
<sequence>MNGLVDTTVLYEAMDILGSRRLRRSIRKGFRCLKKDLEQLSALDATANAGFWANRVHLACGPCAVFGAAALTDAMRELEEELRNDRLQHVPKISRLVSQLAISTESELNRLTKVSFF</sequence>
<dbReference type="InterPro" id="IPR036641">
    <property type="entry name" value="HPT_dom_sf"/>
</dbReference>
<dbReference type="EMBL" id="BMKA01000005">
    <property type="protein sequence ID" value="GGA28512.1"/>
    <property type="molecule type" value="Genomic_DNA"/>
</dbReference>
<accession>A0A916R285</accession>
<reference evidence="1" key="1">
    <citation type="journal article" date="2014" name="Int. J. Syst. Evol. Microbiol.">
        <title>Complete genome sequence of Corynebacterium casei LMG S-19264T (=DSM 44701T), isolated from a smear-ripened cheese.</title>
        <authorList>
            <consortium name="US DOE Joint Genome Institute (JGI-PGF)"/>
            <person name="Walter F."/>
            <person name="Albersmeier A."/>
            <person name="Kalinowski J."/>
            <person name="Ruckert C."/>
        </authorList>
    </citation>
    <scope>NUCLEOTIDE SEQUENCE</scope>
    <source>
        <strain evidence="1">CGMCC 1.15880</strain>
    </source>
</reference>
<dbReference type="SUPFAM" id="SSF47226">
    <property type="entry name" value="Histidine-containing phosphotransfer domain, HPT domain"/>
    <property type="match status" value="1"/>
</dbReference>
<dbReference type="AlphaFoldDB" id="A0A916R285"/>
<comment type="caution">
    <text evidence="1">The sequence shown here is derived from an EMBL/GenBank/DDBJ whole genome shotgun (WGS) entry which is preliminary data.</text>
</comment>